<evidence type="ECO:0000256" key="3">
    <source>
        <dbReference type="ARBA" id="ARBA00022617"/>
    </source>
</evidence>
<keyword evidence="8 9" id="KW-0143">Chaperone</keyword>
<evidence type="ECO:0000256" key="2">
    <source>
        <dbReference type="ARBA" id="ARBA00017228"/>
    </source>
</evidence>
<dbReference type="PANTHER" id="PTHR13932">
    <property type="entry name" value="COPROPORPHYRINIGEN III OXIDASE"/>
    <property type="match status" value="1"/>
</dbReference>
<protein>
    <recommendedName>
        <fullName evidence="2 9">Heme chaperone HemW</fullName>
    </recommendedName>
</protein>
<accession>A0A8J3AEL0</accession>
<reference evidence="12" key="1">
    <citation type="journal article" date="2019" name="Int. J. Syst. Evol. Microbiol.">
        <title>The Global Catalogue of Microorganisms (GCM) 10K type strain sequencing project: providing services to taxonomists for standard genome sequencing and annotation.</title>
        <authorList>
            <consortium name="The Broad Institute Genomics Platform"/>
            <consortium name="The Broad Institute Genome Sequencing Center for Infectious Disease"/>
            <person name="Wu L."/>
            <person name="Ma J."/>
        </authorList>
    </citation>
    <scope>NUCLEOTIDE SEQUENCE [LARGE SCALE GENOMIC DNA]</scope>
    <source>
        <strain evidence="12">CGMCC 1.14993</strain>
    </source>
</reference>
<dbReference type="InterPro" id="IPR006638">
    <property type="entry name" value="Elp3/MiaA/NifB-like_rSAM"/>
</dbReference>
<dbReference type="PANTHER" id="PTHR13932:SF5">
    <property type="entry name" value="RADICAL S-ADENOSYL METHIONINE DOMAIN-CONTAINING PROTEIN 1, MITOCHONDRIAL"/>
    <property type="match status" value="1"/>
</dbReference>
<dbReference type="OrthoDB" id="9808022at2"/>
<keyword evidence="12" id="KW-1185">Reference proteome</keyword>
<dbReference type="SFLD" id="SFLDS00029">
    <property type="entry name" value="Radical_SAM"/>
    <property type="match status" value="1"/>
</dbReference>
<evidence type="ECO:0000256" key="1">
    <source>
        <dbReference type="ARBA" id="ARBA00006100"/>
    </source>
</evidence>
<keyword evidence="7 9" id="KW-0411">Iron-sulfur</keyword>
<evidence type="ECO:0000313" key="11">
    <source>
        <dbReference type="EMBL" id="GGI10712.1"/>
    </source>
</evidence>
<dbReference type="EMBL" id="BMHB01000001">
    <property type="protein sequence ID" value="GGI10712.1"/>
    <property type="molecule type" value="Genomic_DNA"/>
</dbReference>
<dbReference type="GO" id="GO:0046872">
    <property type="term" value="F:metal ion binding"/>
    <property type="evidence" value="ECO:0007669"/>
    <property type="project" value="UniProtKB-UniRule"/>
</dbReference>
<dbReference type="SFLD" id="SFLDG01082">
    <property type="entry name" value="B12-binding_domain_containing"/>
    <property type="match status" value="1"/>
</dbReference>
<comment type="function">
    <text evidence="9">Probably acts as a heme chaperone, transferring heme to an unknown acceptor. Binds one molecule of heme per monomer, possibly covalently. Binds 1 [4Fe-4S] cluster. The cluster is coordinated with 3 cysteines and an exchangeable S-adenosyl-L-methionine.</text>
</comment>
<dbReference type="SFLD" id="SFLDF00562">
    <property type="entry name" value="HemN-like__clustered_with_heat"/>
    <property type="match status" value="1"/>
</dbReference>
<evidence type="ECO:0000256" key="9">
    <source>
        <dbReference type="RuleBase" id="RU364116"/>
    </source>
</evidence>
<dbReference type="GO" id="GO:0004109">
    <property type="term" value="F:coproporphyrinogen oxidase activity"/>
    <property type="evidence" value="ECO:0007669"/>
    <property type="project" value="InterPro"/>
</dbReference>
<dbReference type="Pfam" id="PF06969">
    <property type="entry name" value="HemN_C"/>
    <property type="match status" value="1"/>
</dbReference>
<evidence type="ECO:0000259" key="10">
    <source>
        <dbReference type="PROSITE" id="PS51918"/>
    </source>
</evidence>
<keyword evidence="4 9" id="KW-0949">S-adenosyl-L-methionine</keyword>
<dbReference type="NCBIfam" id="TIGR00539">
    <property type="entry name" value="hemN_rel"/>
    <property type="match status" value="1"/>
</dbReference>
<dbReference type="GO" id="GO:0005737">
    <property type="term" value="C:cytoplasm"/>
    <property type="evidence" value="ECO:0007669"/>
    <property type="project" value="UniProtKB-SubCell"/>
</dbReference>
<evidence type="ECO:0000256" key="6">
    <source>
        <dbReference type="ARBA" id="ARBA00023004"/>
    </source>
</evidence>
<dbReference type="InterPro" id="IPR013785">
    <property type="entry name" value="Aldolase_TIM"/>
</dbReference>
<comment type="subcellular location">
    <subcellularLocation>
        <location evidence="9">Cytoplasm</location>
    </subcellularLocation>
</comment>
<dbReference type="GO" id="GO:0006779">
    <property type="term" value="P:porphyrin-containing compound biosynthetic process"/>
    <property type="evidence" value="ECO:0007669"/>
    <property type="project" value="InterPro"/>
</dbReference>
<organism evidence="11 12">
    <name type="scientific">Gottfriedia solisilvae</name>
    <dbReference type="NCBI Taxonomy" id="1516104"/>
    <lineage>
        <taxon>Bacteria</taxon>
        <taxon>Bacillati</taxon>
        <taxon>Bacillota</taxon>
        <taxon>Bacilli</taxon>
        <taxon>Bacillales</taxon>
        <taxon>Bacillaceae</taxon>
        <taxon>Gottfriedia</taxon>
    </lineage>
</organism>
<dbReference type="RefSeq" id="WP_087998712.1">
    <property type="nucleotide sequence ID" value="NZ_BMHB01000001.1"/>
</dbReference>
<keyword evidence="9" id="KW-0004">4Fe-4S</keyword>
<comment type="similarity">
    <text evidence="1">Belongs to the anaerobic coproporphyrinogen-III oxidase family. HemW subfamily.</text>
</comment>
<comment type="caution">
    <text evidence="11">The sequence shown here is derived from an EMBL/GenBank/DDBJ whole genome shotgun (WGS) entry which is preliminary data.</text>
</comment>
<keyword evidence="3 9" id="KW-0349">Heme</keyword>
<evidence type="ECO:0000256" key="5">
    <source>
        <dbReference type="ARBA" id="ARBA00022723"/>
    </source>
</evidence>
<dbReference type="AlphaFoldDB" id="A0A8J3AEL0"/>
<dbReference type="Pfam" id="PF04055">
    <property type="entry name" value="Radical_SAM"/>
    <property type="match status" value="1"/>
</dbReference>
<name>A0A8J3AEL0_9BACI</name>
<dbReference type="PROSITE" id="PS51918">
    <property type="entry name" value="RADICAL_SAM"/>
    <property type="match status" value="1"/>
</dbReference>
<dbReference type="InterPro" id="IPR058240">
    <property type="entry name" value="rSAM_sf"/>
</dbReference>
<dbReference type="CDD" id="cd01335">
    <property type="entry name" value="Radical_SAM"/>
    <property type="match status" value="1"/>
</dbReference>
<feature type="domain" description="Radical SAM core" evidence="10">
    <location>
        <begin position="1"/>
        <end position="234"/>
    </location>
</feature>
<dbReference type="InterPro" id="IPR034505">
    <property type="entry name" value="Coproporphyrinogen-III_oxidase"/>
</dbReference>
<dbReference type="Proteomes" id="UP000626244">
    <property type="component" value="Unassembled WGS sequence"/>
</dbReference>
<dbReference type="InterPro" id="IPR004559">
    <property type="entry name" value="HemW-like"/>
</dbReference>
<proteinExistence type="inferred from homology"/>
<dbReference type="SMART" id="SM00729">
    <property type="entry name" value="Elp3"/>
    <property type="match status" value="1"/>
</dbReference>
<evidence type="ECO:0000256" key="7">
    <source>
        <dbReference type="ARBA" id="ARBA00023014"/>
    </source>
</evidence>
<dbReference type="InterPro" id="IPR010723">
    <property type="entry name" value="HemN_C"/>
</dbReference>
<dbReference type="SUPFAM" id="SSF102114">
    <property type="entry name" value="Radical SAM enzymes"/>
    <property type="match status" value="1"/>
</dbReference>
<sequence length="378" mass="43483">MVSSVYIHIPFCQQICYYCDFNKFMMDRQPVDQYLDYLEKEIVESIKRTPITNLKTVFVGGGTPTALDLEQTQKLIDMINRHIIKGQAGVEMTFESNPNEISKEKLQILKDGGVNRISFGAQTFDEGLLKKIGRTHSPNEIEEAIQTAKEVGIDNINLDLMYALPGQTMEQFVDSLDKAMELPIQHISAYSLIIEPKTVFYIEMNRGKLKPAPEEDEAAMYDFLMKYLNEKGFHQYEISNFEKNGLESKHNLVYWNNDEYFGFGAGAHGYVNGVRYSNAGPLKKYFQLIDEKGVPFIHEHTVTKQEKMEEEMFLGLRKMKGVSEVEFSTKYGATFNEIFPNVIEKLSKDGLVEYKDDYLRLTHKGKLLGNEVFQEFLL</sequence>
<keyword evidence="6 9" id="KW-0408">Iron</keyword>
<dbReference type="SFLD" id="SFLDG01065">
    <property type="entry name" value="anaerobic_coproporphyrinogen-I"/>
    <property type="match status" value="1"/>
</dbReference>
<gene>
    <name evidence="11" type="primary">hemN</name>
    <name evidence="11" type="ORF">GCM10007380_04180</name>
</gene>
<keyword evidence="9" id="KW-0963">Cytoplasm</keyword>
<dbReference type="Gene3D" id="3.20.20.70">
    <property type="entry name" value="Aldolase class I"/>
    <property type="match status" value="1"/>
</dbReference>
<keyword evidence="5 9" id="KW-0479">Metal-binding</keyword>
<dbReference type="InterPro" id="IPR007197">
    <property type="entry name" value="rSAM"/>
</dbReference>
<dbReference type="GO" id="GO:0051539">
    <property type="term" value="F:4 iron, 4 sulfur cluster binding"/>
    <property type="evidence" value="ECO:0007669"/>
    <property type="project" value="UniProtKB-UniRule"/>
</dbReference>
<evidence type="ECO:0000313" key="12">
    <source>
        <dbReference type="Proteomes" id="UP000626244"/>
    </source>
</evidence>
<evidence type="ECO:0000256" key="4">
    <source>
        <dbReference type="ARBA" id="ARBA00022691"/>
    </source>
</evidence>
<evidence type="ECO:0000256" key="8">
    <source>
        <dbReference type="ARBA" id="ARBA00023186"/>
    </source>
</evidence>
<dbReference type="SFLD" id="SFLDF00288">
    <property type="entry name" value="HemN-like__clustered_with_nucl"/>
    <property type="match status" value="1"/>
</dbReference>